<dbReference type="PANTHER" id="PTHR11359">
    <property type="entry name" value="AMP DEAMINASE"/>
    <property type="match status" value="1"/>
</dbReference>
<gene>
    <name evidence="9" type="ORF">PPAR1163_LOCUS7763</name>
</gene>
<keyword evidence="7" id="KW-0862">Zinc</keyword>
<dbReference type="Gene3D" id="4.10.800.20">
    <property type="match status" value="1"/>
</dbReference>
<dbReference type="EMBL" id="HBGJ01012354">
    <property type="protein sequence ID" value="CAD9249403.1"/>
    <property type="molecule type" value="Transcribed_RNA"/>
</dbReference>
<dbReference type="GO" id="GO:0046872">
    <property type="term" value="F:metal ion binding"/>
    <property type="evidence" value="ECO:0007669"/>
    <property type="project" value="UniProtKB-KW"/>
</dbReference>
<comment type="cofactor">
    <cofactor evidence="1">
        <name>Zn(2+)</name>
        <dbReference type="ChEBI" id="CHEBI:29105"/>
    </cofactor>
</comment>
<proteinExistence type="inferred from homology"/>
<evidence type="ECO:0000256" key="4">
    <source>
        <dbReference type="ARBA" id="ARBA00012775"/>
    </source>
</evidence>
<dbReference type="PROSITE" id="PS00485">
    <property type="entry name" value="A_DEAMINASE"/>
    <property type="match status" value="1"/>
</dbReference>
<dbReference type="GO" id="GO:0046033">
    <property type="term" value="P:AMP metabolic process"/>
    <property type="evidence" value="ECO:0007669"/>
    <property type="project" value="TreeGrafter"/>
</dbReference>
<evidence type="ECO:0000256" key="5">
    <source>
        <dbReference type="ARBA" id="ARBA00022723"/>
    </source>
</evidence>
<evidence type="ECO:0000256" key="6">
    <source>
        <dbReference type="ARBA" id="ARBA00022801"/>
    </source>
</evidence>
<dbReference type="InterPro" id="IPR032466">
    <property type="entry name" value="Metal_Hydrolase"/>
</dbReference>
<dbReference type="PANTHER" id="PTHR11359:SF0">
    <property type="entry name" value="AMP DEAMINASE"/>
    <property type="match status" value="1"/>
</dbReference>
<protein>
    <recommendedName>
        <fullName evidence="4">AMP deaminase</fullName>
        <ecNumber evidence="4">3.5.4.6</ecNumber>
    </recommendedName>
</protein>
<dbReference type="Pfam" id="PF19326">
    <property type="entry name" value="AMP_deaminase"/>
    <property type="match status" value="1"/>
</dbReference>
<keyword evidence="5" id="KW-0479">Metal-binding</keyword>
<dbReference type="Gene3D" id="3.20.20.140">
    <property type="entry name" value="Metal-dependent hydrolases"/>
    <property type="match status" value="1"/>
</dbReference>
<dbReference type="GO" id="GO:0005829">
    <property type="term" value="C:cytosol"/>
    <property type="evidence" value="ECO:0007669"/>
    <property type="project" value="TreeGrafter"/>
</dbReference>
<evidence type="ECO:0000256" key="2">
    <source>
        <dbReference type="ARBA" id="ARBA00004955"/>
    </source>
</evidence>
<name>A0A7S1TWH9_9STRA</name>
<comment type="pathway">
    <text evidence="2">Purine metabolism; IMP biosynthesis via salvage pathway; IMP from AMP: step 1/1.</text>
</comment>
<dbReference type="NCBIfam" id="TIGR01429">
    <property type="entry name" value="AMP_deaminase"/>
    <property type="match status" value="1"/>
</dbReference>
<reference evidence="9" key="1">
    <citation type="submission" date="2021-01" db="EMBL/GenBank/DDBJ databases">
        <authorList>
            <person name="Corre E."/>
            <person name="Pelletier E."/>
            <person name="Niang G."/>
            <person name="Scheremetjew M."/>
            <person name="Finn R."/>
            <person name="Kale V."/>
            <person name="Holt S."/>
            <person name="Cochrane G."/>
            <person name="Meng A."/>
            <person name="Brown T."/>
            <person name="Cohen L."/>
        </authorList>
    </citation>
    <scope>NUCLEOTIDE SEQUENCE</scope>
    <source>
        <strain evidence="9">CCMP2877</strain>
    </source>
</reference>
<evidence type="ECO:0000313" key="9">
    <source>
        <dbReference type="EMBL" id="CAD9249403.1"/>
    </source>
</evidence>
<evidence type="ECO:0000256" key="1">
    <source>
        <dbReference type="ARBA" id="ARBA00001947"/>
    </source>
</evidence>
<keyword evidence="8" id="KW-0546">Nucleotide metabolism</keyword>
<dbReference type="EC" id="3.5.4.6" evidence="4"/>
<dbReference type="InterPro" id="IPR006329">
    <property type="entry name" value="AMPD"/>
</dbReference>
<evidence type="ECO:0000256" key="3">
    <source>
        <dbReference type="ARBA" id="ARBA00006676"/>
    </source>
</evidence>
<keyword evidence="6" id="KW-0378">Hydrolase</keyword>
<dbReference type="SUPFAM" id="SSF51556">
    <property type="entry name" value="Metallo-dependent hydrolases"/>
    <property type="match status" value="1"/>
</dbReference>
<organism evidence="9">
    <name type="scientific">Phaeomonas parva</name>
    <dbReference type="NCBI Taxonomy" id="124430"/>
    <lineage>
        <taxon>Eukaryota</taxon>
        <taxon>Sar</taxon>
        <taxon>Stramenopiles</taxon>
        <taxon>Ochrophyta</taxon>
        <taxon>Pinguiophyceae</taxon>
        <taxon>Pinguiochrysidales</taxon>
        <taxon>Pinguiochrysidaceae</taxon>
        <taxon>Phaeomonas</taxon>
    </lineage>
</organism>
<comment type="similarity">
    <text evidence="3">Belongs to the metallo-dependent hydrolases superfamily. Adenosine and AMP deaminases family.</text>
</comment>
<dbReference type="FunFam" id="4.10.800.20:FF:000001">
    <property type="entry name" value="AMP deaminase"/>
    <property type="match status" value="1"/>
</dbReference>
<dbReference type="InterPro" id="IPR006650">
    <property type="entry name" value="A/AMP_deam_AS"/>
</dbReference>
<evidence type="ECO:0000256" key="7">
    <source>
        <dbReference type="ARBA" id="ARBA00022833"/>
    </source>
</evidence>
<evidence type="ECO:0000256" key="8">
    <source>
        <dbReference type="ARBA" id="ARBA00023080"/>
    </source>
</evidence>
<dbReference type="GO" id="GO:0032264">
    <property type="term" value="P:IMP salvage"/>
    <property type="evidence" value="ECO:0007669"/>
    <property type="project" value="UniProtKB-UniPathway"/>
</dbReference>
<dbReference type="UniPathway" id="UPA00591">
    <property type="reaction ID" value="UER00663"/>
</dbReference>
<dbReference type="GO" id="GO:0003876">
    <property type="term" value="F:AMP deaminase activity"/>
    <property type="evidence" value="ECO:0007669"/>
    <property type="project" value="UniProtKB-EC"/>
</dbReference>
<accession>A0A7S1TWH9</accession>
<sequence>MEGTPSPYAGLRPPAWMALGATDVVEAGEQTFSERVQSDENVRRYTLHRVQSQHLDQERLADGDVSDGDDGFVIPEAAPSLAAPPEGAFSREPAFRMDSEGPEVVGRGKRDSALHLFQGSFKPYDHSREFQRIFISDMDDGHEDRDVQKACEELRCGFELRQKWVSQSGKNHMILEEDGTDVVALQATKCSLVGPPGSPQASNKYRRRAEPSFKAPFGGRPYLGEAEALPKCDVHFVDGVFRVFYQEEGREQKQLWQAPSADDFFEDFFRLRAIVTSGPVKSISYKRLKLLEARFELHAMLNGDRELAAQKSVPHRDFYNVRKVDTHVHHSACMNQKHLLRYIKHKLKHNEDEIVSFRDGLFMTLTEVFDSLRLTAYDLSIDTLDMHANNTFHRFDRFNLKYNPAGQSRLREIFLKTHNLIGGQYLAEITREVCDDLTASKYQFVEWRVSIYGRGLMEWDRLSRWFYVNRLAHPNVRWMVQIPRLYFIYKKTGAVENFGEMLFNIFHPLFEVTKDPKKNLPLHAFLKTTVGFDSVDDESKPEPVRPYPGRTLPPPELWDNEHNPPYSYWSYYLWANIAALNHMRAAKGLNTFSFRPHCGEAGDLDHLIATYLVADEINHGILLRKLPGLHYLYYLTQIGIAVSPLSNNKLFLDYNKNPFIKYFAQGLNVSLSTDDPLMLHYTKDPLLEEYSVAAQVWKLSSTDQCEIARNSVLQSGWEHEAKKHFIGPYWREGEEGNDICLTNLPDIRVKYRHETLQGELDFVGIRRD</sequence>
<dbReference type="AlphaFoldDB" id="A0A7S1TWH9"/>